<name>A0A0F9PT93_9ZZZZ</name>
<proteinExistence type="predicted"/>
<feature type="compositionally biased region" description="Basic residues" evidence="1">
    <location>
        <begin position="735"/>
        <end position="744"/>
    </location>
</feature>
<dbReference type="EMBL" id="LAZR01005892">
    <property type="protein sequence ID" value="KKM96362.1"/>
    <property type="molecule type" value="Genomic_DNA"/>
</dbReference>
<gene>
    <name evidence="2" type="ORF">LCGC14_1178860</name>
</gene>
<accession>A0A0F9PT93</accession>
<sequence length="972" mass="107516">MKRNVMTAALTIALAGVGAAAESVVTVRMGEQDTCKITGVTTISAGEAKAGGTIRFDLGKLPKGMRVKRAVLRMWVALGSRAPLSKAFGIRRWDDPDFDGFKVYQVGGADRPVATCYPFAFTPAACHEWDVTAAVKAWSADAAANKGLRTNFPLPAAGFEPAWQRPHLQVTYAGPNPNRPAQPKGLRAVYRSGQVFLTWKQIPHDGAFFDSTYRLYAHTQPITAANLDSAELLGEVHRNSQLNYRRSAYSHDGMGAYAGYQQYKGILGVTKTKDMTSRMYWDALKAKVPPRFNFVIDDGWAKRIEGGKWLTDAKVLGTGLRELKGPELSDDTGLFVQVVAKAGKRYFAVTSVIDGNENREDFSADNAPAAGVEVKVATPRPILQVAFHRMDKGYPHQKRLYLEYAWWGGGTDGLHTEASTAFYFRIVPPLGFVGYRPRRPGKPWITVQPWWSHGAAPVTVDSVYMPPTRLAPFPPAFVPFTGGGWKAGEKFYYGGAKGPGDGAMLSLRNSVTNFYGYHDRTNTGRDPRKATVQPYLERRALREVEYFFQAFPAGSRDHVVVTGEGKAMMMAIHHPDVFAHCSAAQEEIWTSKRQNRQWVMVGRREWGLKNELGENAWDWNDPVWQAKRFPARPWPFISHTISPNYARGDQTHWGDSGYPAFYLAMAADKRGGQWWWCDIGDAPNGGSMGIPRNQAYLAITNANFCETPRVQWREEPRGTLNGYVTWHHPEAPFKAPRRKRKKGEKAKTPATPAIPLDIVDTPGRFEIAIRIGDQGRRLNGQSVPPTTAQYGACDVTPWRLQQFKVVKGQKYLWTNRRVATGQLLQTGAVQADKRGLITVGGFFLDRHWMGNKLTLTPADGKAAAKVDTTAKVGELAYGQYVQQCRNPALFPLVKAPATTFTIGQFTYARGANPDGSMTHRGGSFGTSYDTLVQIEKPGPYVIALRAKGVFGGSWPMVTLVVIASWAIPSSTP</sequence>
<feature type="region of interest" description="Disordered" evidence="1">
    <location>
        <begin position="731"/>
        <end position="755"/>
    </location>
</feature>
<protein>
    <submittedName>
        <fullName evidence="2">Uncharacterized protein</fullName>
    </submittedName>
</protein>
<evidence type="ECO:0000256" key="1">
    <source>
        <dbReference type="SAM" id="MobiDB-lite"/>
    </source>
</evidence>
<evidence type="ECO:0000313" key="2">
    <source>
        <dbReference type="EMBL" id="KKM96362.1"/>
    </source>
</evidence>
<comment type="caution">
    <text evidence="2">The sequence shown here is derived from an EMBL/GenBank/DDBJ whole genome shotgun (WGS) entry which is preliminary data.</text>
</comment>
<organism evidence="2">
    <name type="scientific">marine sediment metagenome</name>
    <dbReference type="NCBI Taxonomy" id="412755"/>
    <lineage>
        <taxon>unclassified sequences</taxon>
        <taxon>metagenomes</taxon>
        <taxon>ecological metagenomes</taxon>
    </lineage>
</organism>
<reference evidence="2" key="1">
    <citation type="journal article" date="2015" name="Nature">
        <title>Complex archaea that bridge the gap between prokaryotes and eukaryotes.</title>
        <authorList>
            <person name="Spang A."/>
            <person name="Saw J.H."/>
            <person name="Jorgensen S.L."/>
            <person name="Zaremba-Niedzwiedzka K."/>
            <person name="Martijn J."/>
            <person name="Lind A.E."/>
            <person name="van Eijk R."/>
            <person name="Schleper C."/>
            <person name="Guy L."/>
            <person name="Ettema T.J."/>
        </authorList>
    </citation>
    <scope>NUCLEOTIDE SEQUENCE</scope>
</reference>
<dbReference type="AlphaFoldDB" id="A0A0F9PT93"/>